<sequence length="219" mass="25453">MKVFRKIYDFIPKYAIKPLILCVIINFSVYSGARLFYKNRVFHDLTTNLDNGIPVVPIFIVFYLGSYLFWIFNYILISKISEDNCYRLAISDILGKITCFVIYVTFPTTNIRPDLASTNIFVDMLRFLYSVDAANNLFPSIHVLVSWYCFAGLRNNKTIPVWYRYFSLFMAVMISISTLTTKQHVIADVIAGVVLAELTWQFSLQLQLYKLKKLIKQEA</sequence>
<dbReference type="Proteomes" id="UP000019681">
    <property type="component" value="Unassembled WGS sequence"/>
</dbReference>
<dbReference type="EMBL" id="AZQP01000027">
    <property type="protein sequence ID" value="EYE88152.1"/>
    <property type="molecule type" value="Genomic_DNA"/>
</dbReference>
<protein>
    <submittedName>
        <fullName evidence="3">Phosphatase</fullName>
    </submittedName>
</protein>
<keyword evidence="1" id="KW-1133">Transmembrane helix</keyword>
<evidence type="ECO:0000259" key="2">
    <source>
        <dbReference type="Pfam" id="PF01569"/>
    </source>
</evidence>
<dbReference type="Pfam" id="PF01569">
    <property type="entry name" value="PAP2"/>
    <property type="match status" value="1"/>
</dbReference>
<organism evidence="3 4">
    <name type="scientific">Fervidicella metallireducens AeB</name>
    <dbReference type="NCBI Taxonomy" id="1403537"/>
    <lineage>
        <taxon>Bacteria</taxon>
        <taxon>Bacillati</taxon>
        <taxon>Bacillota</taxon>
        <taxon>Clostridia</taxon>
        <taxon>Eubacteriales</taxon>
        <taxon>Clostridiaceae</taxon>
        <taxon>Fervidicella</taxon>
    </lineage>
</organism>
<comment type="caution">
    <text evidence="3">The sequence shown here is derived from an EMBL/GenBank/DDBJ whole genome shotgun (WGS) entry which is preliminary data.</text>
</comment>
<dbReference type="STRING" id="1403537.Q428_09390"/>
<feature type="transmembrane region" description="Helical" evidence="1">
    <location>
        <begin position="185"/>
        <end position="204"/>
    </location>
</feature>
<evidence type="ECO:0000313" key="4">
    <source>
        <dbReference type="Proteomes" id="UP000019681"/>
    </source>
</evidence>
<keyword evidence="1" id="KW-0812">Transmembrane</keyword>
<feature type="transmembrane region" description="Helical" evidence="1">
    <location>
        <begin position="88"/>
        <end position="106"/>
    </location>
</feature>
<feature type="transmembrane region" description="Helical" evidence="1">
    <location>
        <begin position="14"/>
        <end position="33"/>
    </location>
</feature>
<feature type="domain" description="Phosphatidic acid phosphatase type 2/haloperoxidase" evidence="2">
    <location>
        <begin position="110"/>
        <end position="209"/>
    </location>
</feature>
<reference evidence="3 4" key="1">
    <citation type="journal article" date="2014" name="Genome Announc.">
        <title>Draft Genome Sequence of Fervidicella metallireducens Strain AeBT, an Iron-Reducing Thermoanaerobe from the Great Artesian Basin.</title>
        <authorList>
            <person name="Patel B.K."/>
        </authorList>
    </citation>
    <scope>NUCLEOTIDE SEQUENCE [LARGE SCALE GENOMIC DNA]</scope>
    <source>
        <strain evidence="3 4">AeB</strain>
    </source>
</reference>
<name>A0A017RU07_9CLOT</name>
<proteinExistence type="predicted"/>
<dbReference type="InterPro" id="IPR036938">
    <property type="entry name" value="PAP2/HPO_sf"/>
</dbReference>
<accession>A0A017RU07</accession>
<dbReference type="AlphaFoldDB" id="A0A017RU07"/>
<evidence type="ECO:0000313" key="3">
    <source>
        <dbReference type="EMBL" id="EYE88152.1"/>
    </source>
</evidence>
<gene>
    <name evidence="3" type="ORF">Q428_09390</name>
</gene>
<dbReference type="SUPFAM" id="SSF48317">
    <property type="entry name" value="Acid phosphatase/Vanadium-dependent haloperoxidase"/>
    <property type="match status" value="1"/>
</dbReference>
<feature type="transmembrane region" description="Helical" evidence="1">
    <location>
        <begin position="53"/>
        <end position="76"/>
    </location>
</feature>
<dbReference type="InterPro" id="IPR000326">
    <property type="entry name" value="PAP2/HPO"/>
</dbReference>
<keyword evidence="1" id="KW-0472">Membrane</keyword>
<feature type="transmembrane region" description="Helical" evidence="1">
    <location>
        <begin position="126"/>
        <end position="150"/>
    </location>
</feature>
<evidence type="ECO:0000256" key="1">
    <source>
        <dbReference type="SAM" id="Phobius"/>
    </source>
</evidence>
<dbReference type="RefSeq" id="WP_035380186.1">
    <property type="nucleotide sequence ID" value="NZ_AZQP01000027.1"/>
</dbReference>
<keyword evidence="4" id="KW-1185">Reference proteome</keyword>
<feature type="transmembrane region" description="Helical" evidence="1">
    <location>
        <begin position="162"/>
        <end position="179"/>
    </location>
</feature>